<dbReference type="InterPro" id="IPR050628">
    <property type="entry name" value="SNF2_RAD54_helicase_TF"/>
</dbReference>
<dbReference type="EMBL" id="JAGTJR010000006">
    <property type="protein sequence ID" value="KAH7058845.1"/>
    <property type="molecule type" value="Genomic_DNA"/>
</dbReference>
<dbReference type="InterPro" id="IPR027417">
    <property type="entry name" value="P-loop_NTPase"/>
</dbReference>
<organism evidence="4 5">
    <name type="scientific">Macrophomina phaseolina</name>
    <dbReference type="NCBI Taxonomy" id="35725"/>
    <lineage>
        <taxon>Eukaryota</taxon>
        <taxon>Fungi</taxon>
        <taxon>Dikarya</taxon>
        <taxon>Ascomycota</taxon>
        <taxon>Pezizomycotina</taxon>
        <taxon>Dothideomycetes</taxon>
        <taxon>Dothideomycetes incertae sedis</taxon>
        <taxon>Botryosphaeriales</taxon>
        <taxon>Botryosphaeriaceae</taxon>
        <taxon>Macrophomina</taxon>
    </lineage>
</organism>
<protein>
    <recommendedName>
        <fullName evidence="6">SNF2-related protein</fullName>
    </recommendedName>
</protein>
<evidence type="ECO:0000313" key="4">
    <source>
        <dbReference type="EMBL" id="KAH7058845.1"/>
    </source>
</evidence>
<keyword evidence="2" id="KW-0378">Hydrolase</keyword>
<evidence type="ECO:0000256" key="1">
    <source>
        <dbReference type="ARBA" id="ARBA00022741"/>
    </source>
</evidence>
<proteinExistence type="predicted"/>
<evidence type="ECO:0008006" key="6">
    <source>
        <dbReference type="Google" id="ProtNLM"/>
    </source>
</evidence>
<keyword evidence="3" id="KW-0067">ATP-binding</keyword>
<dbReference type="PANTHER" id="PTHR45626">
    <property type="entry name" value="TRANSCRIPTION TERMINATION FACTOR 2-RELATED"/>
    <property type="match status" value="1"/>
</dbReference>
<keyword evidence="1" id="KW-0547">Nucleotide-binding</keyword>
<evidence type="ECO:0000256" key="3">
    <source>
        <dbReference type="ARBA" id="ARBA00022840"/>
    </source>
</evidence>
<accession>A0ABQ8GL25</accession>
<dbReference type="SUPFAM" id="SSF52540">
    <property type="entry name" value="P-loop containing nucleoside triphosphate hydrolases"/>
    <property type="match status" value="1"/>
</dbReference>
<evidence type="ECO:0000313" key="5">
    <source>
        <dbReference type="Proteomes" id="UP000774617"/>
    </source>
</evidence>
<dbReference type="Proteomes" id="UP000774617">
    <property type="component" value="Unassembled WGS sequence"/>
</dbReference>
<keyword evidence="5" id="KW-1185">Reference proteome</keyword>
<comment type="caution">
    <text evidence="4">The sequence shown here is derived from an EMBL/GenBank/DDBJ whole genome shotgun (WGS) entry which is preliminary data.</text>
</comment>
<reference evidence="4 5" key="1">
    <citation type="journal article" date="2021" name="Nat. Commun.">
        <title>Genetic determinants of endophytism in the Arabidopsis root mycobiome.</title>
        <authorList>
            <person name="Mesny F."/>
            <person name="Miyauchi S."/>
            <person name="Thiergart T."/>
            <person name="Pickel B."/>
            <person name="Atanasova L."/>
            <person name="Karlsson M."/>
            <person name="Huettel B."/>
            <person name="Barry K.W."/>
            <person name="Haridas S."/>
            <person name="Chen C."/>
            <person name="Bauer D."/>
            <person name="Andreopoulos W."/>
            <person name="Pangilinan J."/>
            <person name="LaButti K."/>
            <person name="Riley R."/>
            <person name="Lipzen A."/>
            <person name="Clum A."/>
            <person name="Drula E."/>
            <person name="Henrissat B."/>
            <person name="Kohler A."/>
            <person name="Grigoriev I.V."/>
            <person name="Martin F.M."/>
            <person name="Hacquard S."/>
        </authorList>
    </citation>
    <scope>NUCLEOTIDE SEQUENCE [LARGE SCALE GENOMIC DNA]</scope>
    <source>
        <strain evidence="4 5">MPI-SDFR-AT-0080</strain>
    </source>
</reference>
<gene>
    <name evidence="4" type="ORF">B0J12DRAFT_737463</name>
</gene>
<evidence type="ECO:0000256" key="2">
    <source>
        <dbReference type="ARBA" id="ARBA00022801"/>
    </source>
</evidence>
<name>A0ABQ8GL25_9PEZI</name>
<sequence>MIPDLTAASRVYLLEPQWNPATEDKALARAHRMDQKHPLATVRLVVRGSFEEHVMSVQDWNRQLAVLLFSEA</sequence>
<dbReference type="Gene3D" id="3.40.50.300">
    <property type="entry name" value="P-loop containing nucleotide triphosphate hydrolases"/>
    <property type="match status" value="1"/>
</dbReference>